<dbReference type="EMBL" id="VCQV01000056">
    <property type="protein sequence ID" value="TWP32839.1"/>
    <property type="molecule type" value="Genomic_DNA"/>
</dbReference>
<accession>A0A563DRP1</accession>
<dbReference type="AlphaFoldDB" id="A0A563DRP1"/>
<comment type="caution">
    <text evidence="1">The sequence shown here is derived from an EMBL/GenBank/DDBJ whole genome shotgun (WGS) entry which is preliminary data.</text>
</comment>
<dbReference type="InterPro" id="IPR013381">
    <property type="entry name" value="CRISPR-assoc_prot_Cse1"/>
</dbReference>
<evidence type="ECO:0000313" key="2">
    <source>
        <dbReference type="Proteomes" id="UP000320244"/>
    </source>
</evidence>
<proteinExistence type="predicted"/>
<dbReference type="Proteomes" id="UP000320244">
    <property type="component" value="Unassembled WGS sequence"/>
</dbReference>
<sequence>MTMTMTTATNMVDLAWVPVTGDGLDTVVSLRSALRDAHHFQGLGTGLLPIEREALLRFLESLTAAVLHGLDPDEVADERRIPADAVDRFFGTYRHLFDLADPDRPFLQEWHTPAPEPAELATTKYSPVRQLHLRVPGGSSASWGVSQESRDASDPGMLTILLIVAWFHGKPSNAAGANFYRPTSGAKRSPISGAPSGAPRDTVFHLVGRTLAETLLHSIPRAWLASEQAPAWLDQDAEPTPVDYAATGTLWRCTWTANRPRIVWTVDGCPDRYTLGLTQRLIPQVGDLEGKSSNADIWKANAKAMSRGDYCRPLRQDPKKPGVTYPVHAPVNLGTAEGYEQWYRSSLSQDLSSWVDHEPRVLEPPQDVRVGFHNEVGDPYGNRSLSVWSVVPLAQLAVAGQQAVALGIVTSHVTGLVKAAGAAVKKGFLTSSQPRVVGDIRRLIYASLDEPVLAAVTAAGEGTVVDQAGIREAMTRRAVRAFMDATEPLLTPATGAAVHRSRAAYARLAHPKKETRS</sequence>
<reference evidence="1 2" key="1">
    <citation type="submission" date="2019-05" db="EMBL/GenBank/DDBJ databases">
        <authorList>
            <person name="Lee S.D."/>
        </authorList>
    </citation>
    <scope>NUCLEOTIDE SEQUENCE [LARGE SCALE GENOMIC DNA]</scope>
    <source>
        <strain evidence="1 2">C5-26</strain>
    </source>
</reference>
<dbReference type="OrthoDB" id="3187690at2"/>
<dbReference type="Pfam" id="PF09481">
    <property type="entry name" value="CRISPR_Cse1"/>
    <property type="match status" value="1"/>
</dbReference>
<keyword evidence="2" id="KW-1185">Reference proteome</keyword>
<reference evidence="1 2" key="2">
    <citation type="submission" date="2019-08" db="EMBL/GenBank/DDBJ databases">
        <title>Jejuicoccus antrihumi gen. nov., sp. nov., a new member of the family Dermacoccaceae isolated from a cave.</title>
        <authorList>
            <person name="Schumann P."/>
            <person name="Kim I.S."/>
        </authorList>
    </citation>
    <scope>NUCLEOTIDE SEQUENCE [LARGE SCALE GENOMIC DNA]</scope>
    <source>
        <strain evidence="1 2">C5-26</strain>
    </source>
</reference>
<dbReference type="RefSeq" id="WP_146320981.1">
    <property type="nucleotide sequence ID" value="NZ_VCQV01000056.1"/>
</dbReference>
<name>A0A563DRP1_9MICO</name>
<organism evidence="1 2">
    <name type="scientific">Leekyejoonella antrihumi</name>
    <dbReference type="NCBI Taxonomy" id="1660198"/>
    <lineage>
        <taxon>Bacteria</taxon>
        <taxon>Bacillati</taxon>
        <taxon>Actinomycetota</taxon>
        <taxon>Actinomycetes</taxon>
        <taxon>Micrococcales</taxon>
        <taxon>Dermacoccaceae</taxon>
        <taxon>Leekyejoonella</taxon>
    </lineage>
</organism>
<evidence type="ECO:0000313" key="1">
    <source>
        <dbReference type="EMBL" id="TWP32839.1"/>
    </source>
</evidence>
<gene>
    <name evidence="1" type="ORF">FGL98_23200</name>
</gene>
<protein>
    <submittedName>
        <fullName evidence="1">Type I-E CRISPR-associated protein Cse1/CasA</fullName>
    </submittedName>
</protein>